<dbReference type="Proteomes" id="UP000011744">
    <property type="component" value="Unassembled WGS sequence"/>
</dbReference>
<name>M3ADL1_9PROT</name>
<accession>M3ADL1</accession>
<dbReference type="PATRIC" id="fig|1244869.3.peg.1140"/>
<dbReference type="EMBL" id="AONQ01000011">
    <property type="protein sequence ID" value="EME70878.1"/>
    <property type="molecule type" value="Genomic_DNA"/>
</dbReference>
<reference evidence="1 2" key="1">
    <citation type="journal article" date="2014" name="Genome Announc.">
        <title>Draft Genome Sequence of Magnetospirillum sp. Strain SO-1, a Freshwater Magnetotactic Bacterium Isolated from the Ol'khovka River, Russia.</title>
        <authorList>
            <person name="Grouzdev D.S."/>
            <person name="Dziuba M.V."/>
            <person name="Sukhacheva M.S."/>
            <person name="Mardanov A.V."/>
            <person name="Beletskiy A.V."/>
            <person name="Kuznetsov B.B."/>
            <person name="Skryabin K.G."/>
        </authorList>
    </citation>
    <scope>NUCLEOTIDE SEQUENCE [LARGE SCALE GENOMIC DNA]</scope>
    <source>
        <strain evidence="1 2">SO-1</strain>
    </source>
</reference>
<sequence length="260" mass="27637">MPPFPAARTLAVLLVLMAPAEGRSQVPPLPGEERMEAAMAAGETALGRKNWSEAAARFAEARAALPDALPPLLGLARAREGLARPLEAATWYRAYLAAAHDPDEAERQDPCRRAAALHAAHRKRTETAIALAGKILKAATATVETAPPPEGGTRQAELARLHPARHDLDLATRARSATPPQPPDAGALNQGVGVTEAWISLAEDGAWREMDSAYRILGERGRKPIERALAAASHARLHALLAGRFDALARITDDVGRGCQ</sequence>
<dbReference type="RefSeq" id="WP_008615303.1">
    <property type="nucleotide sequence ID" value="NZ_AONQ01000011.1"/>
</dbReference>
<proteinExistence type="predicted"/>
<organism evidence="1 2">
    <name type="scientific">Paramagnetospirillum caucaseum</name>
    <dbReference type="NCBI Taxonomy" id="1244869"/>
    <lineage>
        <taxon>Bacteria</taxon>
        <taxon>Pseudomonadati</taxon>
        <taxon>Pseudomonadota</taxon>
        <taxon>Alphaproteobacteria</taxon>
        <taxon>Rhodospirillales</taxon>
        <taxon>Magnetospirillaceae</taxon>
        <taxon>Paramagnetospirillum</taxon>
    </lineage>
</organism>
<protein>
    <submittedName>
        <fullName evidence="1">Uncharacterized protein</fullName>
    </submittedName>
</protein>
<gene>
    <name evidence="1" type="ORF">H261_05699</name>
</gene>
<evidence type="ECO:0000313" key="2">
    <source>
        <dbReference type="Proteomes" id="UP000011744"/>
    </source>
</evidence>
<evidence type="ECO:0000313" key="1">
    <source>
        <dbReference type="EMBL" id="EME70878.1"/>
    </source>
</evidence>
<dbReference type="AlphaFoldDB" id="M3ADL1"/>
<dbReference type="STRING" id="1244869.H261_05699"/>
<comment type="caution">
    <text evidence="1">The sequence shown here is derived from an EMBL/GenBank/DDBJ whole genome shotgun (WGS) entry which is preliminary data.</text>
</comment>
<keyword evidence="2" id="KW-1185">Reference proteome</keyword>